<dbReference type="AlphaFoldDB" id="A0AA86R1Y4"/>
<dbReference type="EMBL" id="CATOUU010001068">
    <property type="protein sequence ID" value="CAI9970231.1"/>
    <property type="molecule type" value="Genomic_DNA"/>
</dbReference>
<protein>
    <submittedName>
        <fullName evidence="2">Hypothetical_protein</fullName>
    </submittedName>
</protein>
<reference evidence="2 3" key="2">
    <citation type="submission" date="2024-07" db="EMBL/GenBank/DDBJ databases">
        <authorList>
            <person name="Akdeniz Z."/>
        </authorList>
    </citation>
    <scope>NUCLEOTIDE SEQUENCE [LARGE SCALE GENOMIC DNA]</scope>
</reference>
<organism evidence="1">
    <name type="scientific">Hexamita inflata</name>
    <dbReference type="NCBI Taxonomy" id="28002"/>
    <lineage>
        <taxon>Eukaryota</taxon>
        <taxon>Metamonada</taxon>
        <taxon>Diplomonadida</taxon>
        <taxon>Hexamitidae</taxon>
        <taxon>Hexamitinae</taxon>
        <taxon>Hexamita</taxon>
    </lineage>
</organism>
<evidence type="ECO:0000313" key="3">
    <source>
        <dbReference type="Proteomes" id="UP001642409"/>
    </source>
</evidence>
<reference evidence="1" key="1">
    <citation type="submission" date="2023-06" db="EMBL/GenBank/DDBJ databases">
        <authorList>
            <person name="Kurt Z."/>
        </authorList>
    </citation>
    <scope>NUCLEOTIDE SEQUENCE</scope>
</reference>
<dbReference type="EMBL" id="CAXDID020000060">
    <property type="protein sequence ID" value="CAL6009962.1"/>
    <property type="molecule type" value="Genomic_DNA"/>
</dbReference>
<keyword evidence="3" id="KW-1185">Reference proteome</keyword>
<gene>
    <name evidence="2" type="ORF">HINF_LOCUS21857</name>
    <name evidence="1" type="ORF">HINF_LOCUS57876</name>
</gene>
<accession>A0AA86R1Y4</accession>
<evidence type="ECO:0000313" key="1">
    <source>
        <dbReference type="EMBL" id="CAI9970231.1"/>
    </source>
</evidence>
<dbReference type="Proteomes" id="UP001642409">
    <property type="component" value="Unassembled WGS sequence"/>
</dbReference>
<sequence>MVLNVQLSLLMNNASVEFVFQFNLIRTLSSAFLWYLFQLVTRVIQRRNAWRVLTMPVYVYQLMDKVVVLRTHARIIVQPLEITPKFVLFNALLVLVRVIQNQLESALYAERRLVIHATQINLESVSFCVFYKQNPVLMYAAQVQVHVQKTKLKCQLAVKSAANRTMEYFAKMIVIVTPDSVFLLLKRTQKDVLLLILTAQPRLVKQKRLINQTQRYALKNQISPVKLKGQMLMTAQVEFAHRQKTIHRLCNVFQQNKLQFVKSVILLNRNALLIRMVLEFACQLTVKPGVQQILARICVFLQKQTFPHVQQNVISLDQTKCRADSTGNIPTCNSLPGDICSPLNSACEFQCLKQLLSNSYRCSTQTVVCSSKQLAKVDESGLGSCAPNNGEVCNLDQDCDSGICLSVILTKVRKCSETTINCDSQIGSACLDGTRVQKDGWTNLLS</sequence>
<evidence type="ECO:0000313" key="2">
    <source>
        <dbReference type="EMBL" id="CAL6009962.1"/>
    </source>
</evidence>
<name>A0AA86R1Y4_9EUKA</name>
<proteinExistence type="predicted"/>
<comment type="caution">
    <text evidence="1">The sequence shown here is derived from an EMBL/GenBank/DDBJ whole genome shotgun (WGS) entry which is preliminary data.</text>
</comment>